<keyword evidence="5" id="KW-1185">Reference proteome</keyword>
<dbReference type="InterPro" id="IPR057326">
    <property type="entry name" value="KR_dom"/>
</dbReference>
<dbReference type="PRINTS" id="PR00081">
    <property type="entry name" value="GDHRDH"/>
</dbReference>
<evidence type="ECO:0000313" key="4">
    <source>
        <dbReference type="EMBL" id="MFC5510347.1"/>
    </source>
</evidence>
<dbReference type="SMART" id="SM00822">
    <property type="entry name" value="PKS_KR"/>
    <property type="match status" value="1"/>
</dbReference>
<dbReference type="EMBL" id="JBHSMS010000014">
    <property type="protein sequence ID" value="MFC5510347.1"/>
    <property type="molecule type" value="Genomic_DNA"/>
</dbReference>
<dbReference type="InterPro" id="IPR002347">
    <property type="entry name" value="SDR_fam"/>
</dbReference>
<dbReference type="PROSITE" id="PS00061">
    <property type="entry name" value="ADH_SHORT"/>
    <property type="match status" value="1"/>
</dbReference>
<dbReference type="InterPro" id="IPR036291">
    <property type="entry name" value="NAD(P)-bd_dom_sf"/>
</dbReference>
<evidence type="ECO:0000313" key="5">
    <source>
        <dbReference type="Proteomes" id="UP001596031"/>
    </source>
</evidence>
<name>A0ABW0PFN2_9BURK</name>
<comment type="similarity">
    <text evidence="1 2">Belongs to the short-chain dehydrogenases/reductases (SDR) family.</text>
</comment>
<evidence type="ECO:0000256" key="1">
    <source>
        <dbReference type="ARBA" id="ARBA00006484"/>
    </source>
</evidence>
<protein>
    <submittedName>
        <fullName evidence="4">SDR family NAD(P)-dependent oxidoreductase</fullName>
    </submittedName>
</protein>
<organism evidence="4 5">
    <name type="scientific">Massilia jejuensis</name>
    <dbReference type="NCBI Taxonomy" id="648894"/>
    <lineage>
        <taxon>Bacteria</taxon>
        <taxon>Pseudomonadati</taxon>
        <taxon>Pseudomonadota</taxon>
        <taxon>Betaproteobacteria</taxon>
        <taxon>Burkholderiales</taxon>
        <taxon>Oxalobacteraceae</taxon>
        <taxon>Telluria group</taxon>
        <taxon>Massilia</taxon>
    </lineage>
</organism>
<dbReference type="PRINTS" id="PR00080">
    <property type="entry name" value="SDRFAMILY"/>
</dbReference>
<dbReference type="PANTHER" id="PTHR42760">
    <property type="entry name" value="SHORT-CHAIN DEHYDROGENASES/REDUCTASES FAMILY MEMBER"/>
    <property type="match status" value="1"/>
</dbReference>
<comment type="caution">
    <text evidence="4">The sequence shown here is derived from an EMBL/GenBank/DDBJ whole genome shotgun (WGS) entry which is preliminary data.</text>
</comment>
<dbReference type="SUPFAM" id="SSF51735">
    <property type="entry name" value="NAD(P)-binding Rossmann-fold domains"/>
    <property type="match status" value="1"/>
</dbReference>
<sequence>MTARLDSRIIVVTGGFGILGRAVAERLGEEGARVVLLDRAAAPSSGLPQVALALGGVELGDETACQAAYTQVRELLGGVDGVVNVAGGFIWETLEGGALASWDRMYDTNVRTAVASCRAALPHLLARGAGRIVNVGAAAAGKAGLGMGAYAASKAGVARLTEALAEELKDRGITVNAVLPSIIDTPANRGDMPDADASRWVAPSQLAAVIAFLLSDEAAALTGACIPVNGRV</sequence>
<dbReference type="Proteomes" id="UP001596031">
    <property type="component" value="Unassembled WGS sequence"/>
</dbReference>
<evidence type="ECO:0000259" key="3">
    <source>
        <dbReference type="SMART" id="SM00822"/>
    </source>
</evidence>
<dbReference type="Gene3D" id="3.40.50.720">
    <property type="entry name" value="NAD(P)-binding Rossmann-like Domain"/>
    <property type="match status" value="1"/>
</dbReference>
<reference evidence="5" key="1">
    <citation type="journal article" date="2019" name="Int. J. Syst. Evol. Microbiol.">
        <title>The Global Catalogue of Microorganisms (GCM) 10K type strain sequencing project: providing services to taxonomists for standard genome sequencing and annotation.</title>
        <authorList>
            <consortium name="The Broad Institute Genomics Platform"/>
            <consortium name="The Broad Institute Genome Sequencing Center for Infectious Disease"/>
            <person name="Wu L."/>
            <person name="Ma J."/>
        </authorList>
    </citation>
    <scope>NUCLEOTIDE SEQUENCE [LARGE SCALE GENOMIC DNA]</scope>
    <source>
        <strain evidence="5">CCUG 38813</strain>
    </source>
</reference>
<feature type="domain" description="Ketoreductase" evidence="3">
    <location>
        <begin position="8"/>
        <end position="186"/>
    </location>
</feature>
<proteinExistence type="inferred from homology"/>
<dbReference type="PANTHER" id="PTHR42760:SF135">
    <property type="entry name" value="BLL7886 PROTEIN"/>
    <property type="match status" value="1"/>
</dbReference>
<gene>
    <name evidence="4" type="ORF">ACFPOU_04295</name>
</gene>
<dbReference type="Pfam" id="PF00106">
    <property type="entry name" value="adh_short"/>
    <property type="match status" value="1"/>
</dbReference>
<evidence type="ECO:0000256" key="2">
    <source>
        <dbReference type="RuleBase" id="RU000363"/>
    </source>
</evidence>
<dbReference type="InterPro" id="IPR020904">
    <property type="entry name" value="Sc_DH/Rdtase_CS"/>
</dbReference>
<accession>A0ABW0PFN2</accession>
<dbReference type="RefSeq" id="WP_379717568.1">
    <property type="nucleotide sequence ID" value="NZ_JBHSMS010000014.1"/>
</dbReference>